<dbReference type="InterPro" id="IPR045034">
    <property type="entry name" value="O-acyltransferase_WSD1-like"/>
</dbReference>
<feature type="domain" description="O-acyltransferase WSD1 C-terminal" evidence="1">
    <location>
        <begin position="134"/>
        <end position="244"/>
    </location>
</feature>
<reference evidence="2" key="1">
    <citation type="submission" date="2021-06" db="EMBL/GenBank/DDBJ databases">
        <authorList>
            <person name="Kallberg Y."/>
            <person name="Tangrot J."/>
            <person name="Rosling A."/>
        </authorList>
    </citation>
    <scope>NUCLEOTIDE SEQUENCE</scope>
    <source>
        <strain evidence="2">AZ414A</strain>
    </source>
</reference>
<dbReference type="EMBL" id="CAJVPK010000278">
    <property type="protein sequence ID" value="CAG8487535.1"/>
    <property type="molecule type" value="Genomic_DNA"/>
</dbReference>
<dbReference type="Proteomes" id="UP000789706">
    <property type="component" value="Unassembled WGS sequence"/>
</dbReference>
<dbReference type="GO" id="GO:0008374">
    <property type="term" value="F:O-acyltransferase activity"/>
    <property type="evidence" value="ECO:0007669"/>
    <property type="project" value="InterPro"/>
</dbReference>
<evidence type="ECO:0000259" key="1">
    <source>
        <dbReference type="Pfam" id="PF06974"/>
    </source>
</evidence>
<protein>
    <submittedName>
        <fullName evidence="2">8966_t:CDS:1</fullName>
    </submittedName>
</protein>
<dbReference type="PANTHER" id="PTHR31650:SF1">
    <property type="entry name" value="WAX ESTER SYNTHASE_DIACYLGLYCEROL ACYLTRANSFERASE 4-RELATED"/>
    <property type="match status" value="1"/>
</dbReference>
<evidence type="ECO:0000313" key="2">
    <source>
        <dbReference type="EMBL" id="CAG8487535.1"/>
    </source>
</evidence>
<dbReference type="OrthoDB" id="619536at2759"/>
<proteinExistence type="predicted"/>
<sequence length="269" mass="30746">RIPNVLIKSYASITRIPPNLWSFFTSIFYGGARLPRLLKIYKGKKSLLFDENSSFNKVLSWTDEINISDIAIPRKAYGVTLNDVMLTIISRAICKYFIEVDRLLDKKLMLFTPISFRRTKDWKCNNEYAKMTMKETLKYVHKKMNRLKRSNFASLQYLMIKYCPYRNLFRPIMPTIGHGVSTNVPGPFHTLTIANQKITKFIAIPPQNGPGGFGIGILSYAGKITVSVYNNIMPDYPNIASRVAKLINSGFNELLSEARKDLGIDLNEE</sequence>
<feature type="non-terminal residue" evidence="2">
    <location>
        <position position="1"/>
    </location>
</feature>
<dbReference type="GO" id="GO:0019432">
    <property type="term" value="P:triglyceride biosynthetic process"/>
    <property type="evidence" value="ECO:0007669"/>
    <property type="project" value="TreeGrafter"/>
</dbReference>
<accession>A0A9N8WI69</accession>
<dbReference type="Pfam" id="PF06974">
    <property type="entry name" value="WS_DGAT_C"/>
    <property type="match status" value="1"/>
</dbReference>
<dbReference type="AlphaFoldDB" id="A0A9N8WI69"/>
<dbReference type="PANTHER" id="PTHR31650">
    <property type="entry name" value="O-ACYLTRANSFERASE (WSD1-LIKE) FAMILY PROTEIN"/>
    <property type="match status" value="1"/>
</dbReference>
<dbReference type="InterPro" id="IPR009721">
    <property type="entry name" value="O-acyltransferase_WSD1_C"/>
</dbReference>
<gene>
    <name evidence="2" type="ORF">DEBURN_LOCUS3994</name>
</gene>
<organism evidence="2 3">
    <name type="scientific">Diversispora eburnea</name>
    <dbReference type="NCBI Taxonomy" id="1213867"/>
    <lineage>
        <taxon>Eukaryota</taxon>
        <taxon>Fungi</taxon>
        <taxon>Fungi incertae sedis</taxon>
        <taxon>Mucoromycota</taxon>
        <taxon>Glomeromycotina</taxon>
        <taxon>Glomeromycetes</taxon>
        <taxon>Diversisporales</taxon>
        <taxon>Diversisporaceae</taxon>
        <taxon>Diversispora</taxon>
    </lineage>
</organism>
<keyword evidence="3" id="KW-1185">Reference proteome</keyword>
<dbReference type="GO" id="GO:0005886">
    <property type="term" value="C:plasma membrane"/>
    <property type="evidence" value="ECO:0007669"/>
    <property type="project" value="TreeGrafter"/>
</dbReference>
<evidence type="ECO:0000313" key="3">
    <source>
        <dbReference type="Proteomes" id="UP000789706"/>
    </source>
</evidence>
<name>A0A9N8WI69_9GLOM</name>
<comment type="caution">
    <text evidence="2">The sequence shown here is derived from an EMBL/GenBank/DDBJ whole genome shotgun (WGS) entry which is preliminary data.</text>
</comment>